<dbReference type="InterPro" id="IPR025427">
    <property type="entry name" value="DUF4160"/>
</dbReference>
<accession>A0A117J4I5</accession>
<dbReference type="Proteomes" id="UP000054078">
    <property type="component" value="Unassembled WGS sequence"/>
</dbReference>
<keyword evidence="2" id="KW-1185">Reference proteome</keyword>
<dbReference type="Pfam" id="PF13711">
    <property type="entry name" value="DUF4160"/>
    <property type="match status" value="1"/>
</dbReference>
<organism evidence="1 2">
    <name type="scientific">Tractidigestivibacter scatoligenes</name>
    <name type="common">Olsenella scatoligenes</name>
    <dbReference type="NCBI Taxonomy" id="1299998"/>
    <lineage>
        <taxon>Bacteria</taxon>
        <taxon>Bacillati</taxon>
        <taxon>Actinomycetota</taxon>
        <taxon>Coriobacteriia</taxon>
        <taxon>Coriobacteriales</taxon>
        <taxon>Atopobiaceae</taxon>
        <taxon>Tractidigestivibacter</taxon>
    </lineage>
</organism>
<sequence length="92" mass="10779">MPQVFRIGPYWVYFWTNESDPLEPIHVHVSEGAPTKNATKIWITASGKTYLANNNSKIPPKTLRNIMRIVEARSEEIIAMWEEYFGEVRFYC</sequence>
<protein>
    <recommendedName>
        <fullName evidence="3">DUF4160 domain-containing protein</fullName>
    </recommendedName>
</protein>
<dbReference type="AlphaFoldDB" id="A0A117J4I5"/>
<comment type="caution">
    <text evidence="1">The sequence shown here is derived from an EMBL/GenBank/DDBJ whole genome shotgun (WGS) entry which is preliminary data.</text>
</comment>
<reference evidence="1 2" key="1">
    <citation type="submission" date="2015-12" db="EMBL/GenBank/DDBJ databases">
        <title>Draft Genome Sequence of Olsenella scatoligenes SK9K4T; a Producer of 3-Methylindole- (skatole) and 4-Methylphenol- (p-cresol) Isolated from Pig Feces.</title>
        <authorList>
            <person name="Li X."/>
            <person name="Borg B."/>
            <person name="Canibe N."/>
        </authorList>
    </citation>
    <scope>NUCLEOTIDE SEQUENCE [LARGE SCALE GENOMIC DNA]</scope>
    <source>
        <strain evidence="1 2">SK9K4</strain>
    </source>
</reference>
<name>A0A117J4I5_TRASO</name>
<dbReference type="RefSeq" id="WP_059054935.1">
    <property type="nucleotide sequence ID" value="NZ_LOJF01000010.1"/>
</dbReference>
<evidence type="ECO:0000313" key="2">
    <source>
        <dbReference type="Proteomes" id="UP000054078"/>
    </source>
</evidence>
<evidence type="ECO:0000313" key="1">
    <source>
        <dbReference type="EMBL" id="KUH58003.1"/>
    </source>
</evidence>
<dbReference type="EMBL" id="LOJF01000010">
    <property type="protein sequence ID" value="KUH58003.1"/>
    <property type="molecule type" value="Genomic_DNA"/>
</dbReference>
<dbReference type="STRING" id="1299998.AUL39_07180"/>
<proteinExistence type="predicted"/>
<gene>
    <name evidence="1" type="ORF">AUL39_07180</name>
</gene>
<evidence type="ECO:0008006" key="3">
    <source>
        <dbReference type="Google" id="ProtNLM"/>
    </source>
</evidence>
<dbReference type="OrthoDB" id="122670at2"/>